<protein>
    <submittedName>
        <fullName evidence="2">Uncharacterized protein</fullName>
    </submittedName>
</protein>
<dbReference type="EMBL" id="GBRH01193096">
    <property type="protein sequence ID" value="JAE04800.1"/>
    <property type="molecule type" value="Transcribed_RNA"/>
</dbReference>
<feature type="region of interest" description="Disordered" evidence="1">
    <location>
        <begin position="1"/>
        <end position="50"/>
    </location>
</feature>
<sequence length="50" mass="5627">METRRPTSPLKIHSTRTSLPVDAAPHPPPPRQGLRLGLRQQMGPARRLHL</sequence>
<accession>A0A0A9EVL3</accession>
<feature type="compositionally biased region" description="Low complexity" evidence="1">
    <location>
        <begin position="32"/>
        <end position="44"/>
    </location>
</feature>
<evidence type="ECO:0000313" key="2">
    <source>
        <dbReference type="EMBL" id="JAE04800.1"/>
    </source>
</evidence>
<organism evidence="2">
    <name type="scientific">Arundo donax</name>
    <name type="common">Giant reed</name>
    <name type="synonym">Donax arundinaceus</name>
    <dbReference type="NCBI Taxonomy" id="35708"/>
    <lineage>
        <taxon>Eukaryota</taxon>
        <taxon>Viridiplantae</taxon>
        <taxon>Streptophyta</taxon>
        <taxon>Embryophyta</taxon>
        <taxon>Tracheophyta</taxon>
        <taxon>Spermatophyta</taxon>
        <taxon>Magnoliopsida</taxon>
        <taxon>Liliopsida</taxon>
        <taxon>Poales</taxon>
        <taxon>Poaceae</taxon>
        <taxon>PACMAD clade</taxon>
        <taxon>Arundinoideae</taxon>
        <taxon>Arundineae</taxon>
        <taxon>Arundo</taxon>
    </lineage>
</organism>
<reference evidence="2" key="1">
    <citation type="submission" date="2014-09" db="EMBL/GenBank/DDBJ databases">
        <authorList>
            <person name="Magalhaes I.L.F."/>
            <person name="Oliveira U."/>
            <person name="Santos F.R."/>
            <person name="Vidigal T.H.D.A."/>
            <person name="Brescovit A.D."/>
            <person name="Santos A.J."/>
        </authorList>
    </citation>
    <scope>NUCLEOTIDE SEQUENCE</scope>
    <source>
        <tissue evidence="2">Shoot tissue taken approximately 20 cm above the soil surface</tissue>
    </source>
</reference>
<name>A0A0A9EVL3_ARUDO</name>
<dbReference type="AlphaFoldDB" id="A0A0A9EVL3"/>
<reference evidence="2" key="2">
    <citation type="journal article" date="2015" name="Data Brief">
        <title>Shoot transcriptome of the giant reed, Arundo donax.</title>
        <authorList>
            <person name="Barrero R.A."/>
            <person name="Guerrero F.D."/>
            <person name="Moolhuijzen P."/>
            <person name="Goolsby J.A."/>
            <person name="Tidwell J."/>
            <person name="Bellgard S.E."/>
            <person name="Bellgard M.I."/>
        </authorList>
    </citation>
    <scope>NUCLEOTIDE SEQUENCE</scope>
    <source>
        <tissue evidence="2">Shoot tissue taken approximately 20 cm above the soil surface</tissue>
    </source>
</reference>
<proteinExistence type="predicted"/>
<evidence type="ECO:0000256" key="1">
    <source>
        <dbReference type="SAM" id="MobiDB-lite"/>
    </source>
</evidence>